<sequence length="243" mass="26616">MELDPTRRVQSRKRKPFSDITNTFDSHSSSSLPSKPNPLPSPFNKTSAKPISSNPTSPILSTPSLKSSSLHGTSDGEASGPISITYSRKRDSNQRKNKGKAGAIPAVGDSNQRRNNGKTVANSISSNWNQIKDKGKGVAFPIITDSNRRKDKGKTVAFSVSSAPNLKISNSWKKSGRVDGANVPKTKALTVPSRKKRRSVSSEQDVLKDPELQEFIKKQRAYFKAIDEFELSEEEVESGDELD</sequence>
<evidence type="ECO:0000256" key="6">
    <source>
        <dbReference type="SAM" id="MobiDB-lite"/>
    </source>
</evidence>
<protein>
    <recommendedName>
        <fullName evidence="7">Sororin C-terminal region domain-containing protein</fullName>
    </recommendedName>
</protein>
<keyword evidence="4" id="KW-0131">Cell cycle</keyword>
<dbReference type="Proteomes" id="UP001497480">
    <property type="component" value="Unassembled WGS sequence"/>
</dbReference>
<organism evidence="8 9">
    <name type="scientific">Lupinus luteus</name>
    <name type="common">European yellow lupine</name>
    <dbReference type="NCBI Taxonomy" id="3873"/>
    <lineage>
        <taxon>Eukaryota</taxon>
        <taxon>Viridiplantae</taxon>
        <taxon>Streptophyta</taxon>
        <taxon>Embryophyta</taxon>
        <taxon>Tracheophyta</taxon>
        <taxon>Spermatophyta</taxon>
        <taxon>Magnoliopsida</taxon>
        <taxon>eudicotyledons</taxon>
        <taxon>Gunneridae</taxon>
        <taxon>Pentapetalae</taxon>
        <taxon>rosids</taxon>
        <taxon>fabids</taxon>
        <taxon>Fabales</taxon>
        <taxon>Fabaceae</taxon>
        <taxon>Papilionoideae</taxon>
        <taxon>50 kb inversion clade</taxon>
        <taxon>genistoids sensu lato</taxon>
        <taxon>core genistoids</taxon>
        <taxon>Genisteae</taxon>
        <taxon>Lupinus</taxon>
    </lineage>
</organism>
<feature type="domain" description="Sororin C-terminal region" evidence="7">
    <location>
        <begin position="211"/>
        <end position="234"/>
    </location>
</feature>
<evidence type="ECO:0000256" key="3">
    <source>
        <dbReference type="ARBA" id="ARBA00023242"/>
    </source>
</evidence>
<comment type="caution">
    <text evidence="8">The sequence shown here is derived from an EMBL/GenBank/DDBJ whole genome shotgun (WGS) entry which is preliminary data.</text>
</comment>
<dbReference type="PANTHER" id="PTHR35740">
    <property type="entry name" value="OS12G0111700 PROTEIN"/>
    <property type="match status" value="1"/>
</dbReference>
<evidence type="ECO:0000259" key="7">
    <source>
        <dbReference type="Pfam" id="PF25220"/>
    </source>
</evidence>
<dbReference type="EMBL" id="CAXHTB010000013">
    <property type="protein sequence ID" value="CAL0317612.1"/>
    <property type="molecule type" value="Genomic_DNA"/>
</dbReference>
<accession>A0AAV1X7Q6</accession>
<dbReference type="GO" id="GO:0051301">
    <property type="term" value="P:cell division"/>
    <property type="evidence" value="ECO:0007669"/>
    <property type="project" value="UniProtKB-KW"/>
</dbReference>
<evidence type="ECO:0000256" key="4">
    <source>
        <dbReference type="ARBA" id="ARBA00023306"/>
    </source>
</evidence>
<evidence type="ECO:0000256" key="5">
    <source>
        <dbReference type="ARBA" id="ARBA00093465"/>
    </source>
</evidence>
<feature type="compositionally biased region" description="Polar residues" evidence="6">
    <location>
        <begin position="109"/>
        <end position="128"/>
    </location>
</feature>
<feature type="region of interest" description="Disordered" evidence="6">
    <location>
        <begin position="171"/>
        <end position="205"/>
    </location>
</feature>
<feature type="compositionally biased region" description="Polar residues" evidence="6">
    <location>
        <begin position="43"/>
        <end position="72"/>
    </location>
</feature>
<reference evidence="8 9" key="1">
    <citation type="submission" date="2024-03" db="EMBL/GenBank/DDBJ databases">
        <authorList>
            <person name="Martinez-Hernandez J."/>
        </authorList>
    </citation>
    <scope>NUCLEOTIDE SEQUENCE [LARGE SCALE GENOMIC DNA]</scope>
</reference>
<comment type="similarity">
    <text evidence="5">Belongs to the sororin family.</text>
</comment>
<dbReference type="Pfam" id="PF25220">
    <property type="entry name" value="Sororin_C"/>
    <property type="match status" value="1"/>
</dbReference>
<dbReference type="GO" id="GO:0005634">
    <property type="term" value="C:nucleus"/>
    <property type="evidence" value="ECO:0007669"/>
    <property type="project" value="UniProtKB-SubCell"/>
</dbReference>
<dbReference type="AlphaFoldDB" id="A0AAV1X7Q6"/>
<keyword evidence="9" id="KW-1185">Reference proteome</keyword>
<gene>
    <name evidence="8" type="ORF">LLUT_LOCUS18672</name>
</gene>
<evidence type="ECO:0000256" key="1">
    <source>
        <dbReference type="ARBA" id="ARBA00022618"/>
    </source>
</evidence>
<name>A0AAV1X7Q6_LUPLU</name>
<keyword evidence="1" id="KW-0132">Cell division</keyword>
<dbReference type="InterPro" id="IPR057337">
    <property type="entry name" value="Sororin_C"/>
</dbReference>
<keyword evidence="2" id="KW-0498">Mitosis</keyword>
<feature type="region of interest" description="Disordered" evidence="6">
    <location>
        <begin position="1"/>
        <end position="128"/>
    </location>
</feature>
<keyword evidence="3" id="KW-0539">Nucleus</keyword>
<evidence type="ECO:0000313" key="9">
    <source>
        <dbReference type="Proteomes" id="UP001497480"/>
    </source>
</evidence>
<dbReference type="PANTHER" id="PTHR35740:SF1">
    <property type="entry name" value="OS12G0111700 PROTEIN"/>
    <property type="match status" value="1"/>
</dbReference>
<proteinExistence type="inferred from homology"/>
<evidence type="ECO:0000256" key="2">
    <source>
        <dbReference type="ARBA" id="ARBA00022776"/>
    </source>
</evidence>
<evidence type="ECO:0000313" key="8">
    <source>
        <dbReference type="EMBL" id="CAL0317612.1"/>
    </source>
</evidence>